<comment type="caution">
    <text evidence="6">The sequence shown here is derived from an EMBL/GenBank/DDBJ whole genome shotgun (WGS) entry which is preliminary data.</text>
</comment>
<dbReference type="RefSeq" id="WP_188159480.1">
    <property type="nucleotide sequence ID" value="NZ_BMGH01000001.1"/>
</dbReference>
<reference evidence="6" key="2">
    <citation type="submission" date="2020-09" db="EMBL/GenBank/DDBJ databases">
        <authorList>
            <person name="Sun Q."/>
            <person name="Zhou Y."/>
        </authorList>
    </citation>
    <scope>NUCLEOTIDE SEQUENCE</scope>
    <source>
        <strain evidence="6">CGMCC 1.12921</strain>
    </source>
</reference>
<keyword evidence="5" id="KW-0998">Cell outer membrane</keyword>
<keyword evidence="4" id="KW-0472">Membrane</keyword>
<dbReference type="InterPro" id="IPR010583">
    <property type="entry name" value="MipA"/>
</dbReference>
<keyword evidence="3" id="KW-0732">Signal</keyword>
<dbReference type="Proteomes" id="UP000613582">
    <property type="component" value="Unassembled WGS sequence"/>
</dbReference>
<evidence type="ECO:0000313" key="6">
    <source>
        <dbReference type="EMBL" id="GGC97046.1"/>
    </source>
</evidence>
<dbReference type="Pfam" id="PF06629">
    <property type="entry name" value="MipA"/>
    <property type="match status" value="1"/>
</dbReference>
<gene>
    <name evidence="6" type="ORF">GCM10011342_02420</name>
</gene>
<organism evidence="6 7">
    <name type="scientific">Aquisalinus flavus</name>
    <dbReference type="NCBI Taxonomy" id="1526572"/>
    <lineage>
        <taxon>Bacteria</taxon>
        <taxon>Pseudomonadati</taxon>
        <taxon>Pseudomonadota</taxon>
        <taxon>Alphaproteobacteria</taxon>
        <taxon>Parvularculales</taxon>
        <taxon>Parvularculaceae</taxon>
        <taxon>Aquisalinus</taxon>
    </lineage>
</organism>
<keyword evidence="7" id="KW-1185">Reference proteome</keyword>
<evidence type="ECO:0000256" key="4">
    <source>
        <dbReference type="ARBA" id="ARBA00023136"/>
    </source>
</evidence>
<evidence type="ECO:0000313" key="7">
    <source>
        <dbReference type="Proteomes" id="UP000613582"/>
    </source>
</evidence>
<dbReference type="PANTHER" id="PTHR38776:SF1">
    <property type="entry name" value="MLTA-INTERACTING PROTEIN-RELATED"/>
    <property type="match status" value="1"/>
</dbReference>
<dbReference type="AlphaFoldDB" id="A0A8J2V1Z9"/>
<evidence type="ECO:0000256" key="3">
    <source>
        <dbReference type="ARBA" id="ARBA00022729"/>
    </source>
</evidence>
<comment type="similarity">
    <text evidence="2">Belongs to the MipA/OmpV family.</text>
</comment>
<reference evidence="6" key="1">
    <citation type="journal article" date="2014" name="Int. J. Syst. Evol. Microbiol.">
        <title>Complete genome sequence of Corynebacterium casei LMG S-19264T (=DSM 44701T), isolated from a smear-ripened cheese.</title>
        <authorList>
            <consortium name="US DOE Joint Genome Institute (JGI-PGF)"/>
            <person name="Walter F."/>
            <person name="Albersmeier A."/>
            <person name="Kalinowski J."/>
            <person name="Ruckert C."/>
        </authorList>
    </citation>
    <scope>NUCLEOTIDE SEQUENCE</scope>
    <source>
        <strain evidence="6">CGMCC 1.12921</strain>
    </source>
</reference>
<evidence type="ECO:0000256" key="5">
    <source>
        <dbReference type="ARBA" id="ARBA00023237"/>
    </source>
</evidence>
<proteinExistence type="inferred from homology"/>
<protein>
    <submittedName>
        <fullName evidence="6">MltA-interacting MipA family protein</fullName>
    </submittedName>
</protein>
<evidence type="ECO:0000256" key="1">
    <source>
        <dbReference type="ARBA" id="ARBA00004442"/>
    </source>
</evidence>
<dbReference type="EMBL" id="BMGH01000001">
    <property type="protein sequence ID" value="GGC97046.1"/>
    <property type="molecule type" value="Genomic_DNA"/>
</dbReference>
<comment type="subcellular location">
    <subcellularLocation>
        <location evidence="1">Cell outer membrane</location>
    </subcellularLocation>
</comment>
<accession>A0A8J2V1Z9</accession>
<name>A0A8J2V1Z9_9PROT</name>
<evidence type="ECO:0000256" key="2">
    <source>
        <dbReference type="ARBA" id="ARBA00005722"/>
    </source>
</evidence>
<dbReference type="PANTHER" id="PTHR38776">
    <property type="entry name" value="MLTA-INTERACTING PROTEIN-RELATED"/>
    <property type="match status" value="1"/>
</dbReference>
<sequence length="239" mass="25196">MPGYDPVPTAGDWDIQVGAIAIAGNDYPGADAVQGMVVPYFDITWRDRYFIDPIRGIGVQLAGERGTGTSLAAGIAWDFGRDEDDSAALRGLGDLDGGPALRVAGRYRLGYVALGATLMQSLGGDTGAELVLDASTRLPTGERLTIIPSVRATIGNDQRHDAFFGVTPDQSAASNFTPYDPDGGVTSYGVQLAGFYDLTDRLFATGIIASDTLTGDAADSPIVEREDQLFVALGLVRKF</sequence>
<dbReference type="GO" id="GO:0009279">
    <property type="term" value="C:cell outer membrane"/>
    <property type="evidence" value="ECO:0007669"/>
    <property type="project" value="UniProtKB-SubCell"/>
</dbReference>